<dbReference type="Proteomes" id="UP000011087">
    <property type="component" value="Unassembled WGS sequence"/>
</dbReference>
<evidence type="ECO:0000313" key="2">
    <source>
        <dbReference type="EMBL" id="EKX46463.1"/>
    </source>
</evidence>
<dbReference type="CDD" id="cd00085">
    <property type="entry name" value="HNHc"/>
    <property type="match status" value="1"/>
</dbReference>
<dbReference type="EMBL" id="JH992994">
    <property type="protein sequence ID" value="EKX46463.1"/>
    <property type="molecule type" value="Genomic_DNA"/>
</dbReference>
<dbReference type="GO" id="GO:0003676">
    <property type="term" value="F:nucleic acid binding"/>
    <property type="evidence" value="ECO:0007669"/>
    <property type="project" value="InterPro"/>
</dbReference>
<evidence type="ECO:0000313" key="3">
    <source>
        <dbReference type="EnsemblProtists" id="EKX46463"/>
    </source>
</evidence>
<dbReference type="Gene3D" id="1.10.30.50">
    <property type="match status" value="1"/>
</dbReference>
<organism evidence="2">
    <name type="scientific">Guillardia theta (strain CCMP2712)</name>
    <name type="common">Cryptophyte</name>
    <dbReference type="NCBI Taxonomy" id="905079"/>
    <lineage>
        <taxon>Eukaryota</taxon>
        <taxon>Cryptophyceae</taxon>
        <taxon>Pyrenomonadales</taxon>
        <taxon>Geminigeraceae</taxon>
        <taxon>Guillardia</taxon>
    </lineage>
</organism>
<dbReference type="AlphaFoldDB" id="L1JD52"/>
<dbReference type="GO" id="GO:0008270">
    <property type="term" value="F:zinc ion binding"/>
    <property type="evidence" value="ECO:0007669"/>
    <property type="project" value="InterPro"/>
</dbReference>
<reference evidence="4" key="2">
    <citation type="submission" date="2012-11" db="EMBL/GenBank/DDBJ databases">
        <authorList>
            <person name="Kuo A."/>
            <person name="Curtis B.A."/>
            <person name="Tanifuji G."/>
            <person name="Burki F."/>
            <person name="Gruber A."/>
            <person name="Irimia M."/>
            <person name="Maruyama S."/>
            <person name="Arias M.C."/>
            <person name="Ball S.G."/>
            <person name="Gile G.H."/>
            <person name="Hirakawa Y."/>
            <person name="Hopkins J.F."/>
            <person name="Rensing S.A."/>
            <person name="Schmutz J."/>
            <person name="Symeonidi A."/>
            <person name="Elias M."/>
            <person name="Eveleigh R.J."/>
            <person name="Herman E.K."/>
            <person name="Klute M.J."/>
            <person name="Nakayama T."/>
            <person name="Obornik M."/>
            <person name="Reyes-Prieto A."/>
            <person name="Armbrust E.V."/>
            <person name="Aves S.J."/>
            <person name="Beiko R.G."/>
            <person name="Coutinho P."/>
            <person name="Dacks J.B."/>
            <person name="Durnford D.G."/>
            <person name="Fast N.M."/>
            <person name="Green B.R."/>
            <person name="Grisdale C."/>
            <person name="Hempe F."/>
            <person name="Henrissat B."/>
            <person name="Hoppner M.P."/>
            <person name="Ishida K.-I."/>
            <person name="Kim E."/>
            <person name="Koreny L."/>
            <person name="Kroth P.G."/>
            <person name="Liu Y."/>
            <person name="Malik S.-B."/>
            <person name="Maier U.G."/>
            <person name="McRose D."/>
            <person name="Mock T."/>
            <person name="Neilson J.A."/>
            <person name="Onodera N.T."/>
            <person name="Poole A.M."/>
            <person name="Pritham E.J."/>
            <person name="Richards T.A."/>
            <person name="Rocap G."/>
            <person name="Roy S.W."/>
            <person name="Sarai C."/>
            <person name="Schaack S."/>
            <person name="Shirato S."/>
            <person name="Slamovits C.H."/>
            <person name="Spencer D.F."/>
            <person name="Suzuki S."/>
            <person name="Worden A.Z."/>
            <person name="Zauner S."/>
            <person name="Barry K."/>
            <person name="Bell C."/>
            <person name="Bharti A.K."/>
            <person name="Crow J.A."/>
            <person name="Grimwood J."/>
            <person name="Kramer R."/>
            <person name="Lindquist E."/>
            <person name="Lucas S."/>
            <person name="Salamov A."/>
            <person name="McFadden G.I."/>
            <person name="Lane C.E."/>
            <person name="Keeling P.J."/>
            <person name="Gray M.W."/>
            <person name="Grigoriev I.V."/>
            <person name="Archibald J.M."/>
        </authorList>
    </citation>
    <scope>NUCLEOTIDE SEQUENCE</scope>
    <source>
        <strain evidence="4">CCMP2712</strain>
    </source>
</reference>
<gene>
    <name evidence="2" type="ORF">GUITHDRAFT_152362</name>
</gene>
<proteinExistence type="predicted"/>
<dbReference type="STRING" id="905079.L1JD52"/>
<dbReference type="Pfam" id="PF01844">
    <property type="entry name" value="HNH"/>
    <property type="match status" value="1"/>
</dbReference>
<accession>L1JD52</accession>
<dbReference type="HOGENOM" id="CLU_099824_3_0_1"/>
<dbReference type="PANTHER" id="PTHR33877:SF2">
    <property type="entry name" value="OS07G0170200 PROTEIN"/>
    <property type="match status" value="1"/>
</dbReference>
<dbReference type="InterPro" id="IPR003615">
    <property type="entry name" value="HNH_nuc"/>
</dbReference>
<dbReference type="InterPro" id="IPR002711">
    <property type="entry name" value="HNH"/>
</dbReference>
<feature type="domain" description="HNH nuclease" evidence="1">
    <location>
        <begin position="30"/>
        <end position="79"/>
    </location>
</feature>
<reference evidence="3" key="3">
    <citation type="submission" date="2016-03" db="UniProtKB">
        <authorList>
            <consortium name="EnsemblProtists"/>
        </authorList>
    </citation>
    <scope>IDENTIFICATION</scope>
</reference>
<dbReference type="OrthoDB" id="2127950at2759"/>
<reference evidence="2 4" key="1">
    <citation type="journal article" date="2012" name="Nature">
        <title>Algal genomes reveal evolutionary mosaicism and the fate of nucleomorphs.</title>
        <authorList>
            <consortium name="DOE Joint Genome Institute"/>
            <person name="Curtis B.A."/>
            <person name="Tanifuji G."/>
            <person name="Burki F."/>
            <person name="Gruber A."/>
            <person name="Irimia M."/>
            <person name="Maruyama S."/>
            <person name="Arias M.C."/>
            <person name="Ball S.G."/>
            <person name="Gile G.H."/>
            <person name="Hirakawa Y."/>
            <person name="Hopkins J.F."/>
            <person name="Kuo A."/>
            <person name="Rensing S.A."/>
            <person name="Schmutz J."/>
            <person name="Symeonidi A."/>
            <person name="Elias M."/>
            <person name="Eveleigh R.J."/>
            <person name="Herman E.K."/>
            <person name="Klute M.J."/>
            <person name="Nakayama T."/>
            <person name="Obornik M."/>
            <person name="Reyes-Prieto A."/>
            <person name="Armbrust E.V."/>
            <person name="Aves S.J."/>
            <person name="Beiko R.G."/>
            <person name="Coutinho P."/>
            <person name="Dacks J.B."/>
            <person name="Durnford D.G."/>
            <person name="Fast N.M."/>
            <person name="Green B.R."/>
            <person name="Grisdale C.J."/>
            <person name="Hempel F."/>
            <person name="Henrissat B."/>
            <person name="Hoppner M.P."/>
            <person name="Ishida K."/>
            <person name="Kim E."/>
            <person name="Koreny L."/>
            <person name="Kroth P.G."/>
            <person name="Liu Y."/>
            <person name="Malik S.B."/>
            <person name="Maier U.G."/>
            <person name="McRose D."/>
            <person name="Mock T."/>
            <person name="Neilson J.A."/>
            <person name="Onodera N.T."/>
            <person name="Poole A.M."/>
            <person name="Pritham E.J."/>
            <person name="Richards T.A."/>
            <person name="Rocap G."/>
            <person name="Roy S.W."/>
            <person name="Sarai C."/>
            <person name="Schaack S."/>
            <person name="Shirato S."/>
            <person name="Slamovits C.H."/>
            <person name="Spencer D.F."/>
            <person name="Suzuki S."/>
            <person name="Worden A.Z."/>
            <person name="Zauner S."/>
            <person name="Barry K."/>
            <person name="Bell C."/>
            <person name="Bharti A.K."/>
            <person name="Crow J.A."/>
            <person name="Grimwood J."/>
            <person name="Kramer R."/>
            <person name="Lindquist E."/>
            <person name="Lucas S."/>
            <person name="Salamov A."/>
            <person name="McFadden G.I."/>
            <person name="Lane C.E."/>
            <person name="Keeling P.J."/>
            <person name="Gray M.W."/>
            <person name="Grigoriev I.V."/>
            <person name="Archibald J.M."/>
        </authorList>
    </citation>
    <scope>NUCLEOTIDE SEQUENCE</scope>
    <source>
        <strain evidence="2 4">CCMP2712</strain>
    </source>
</reference>
<protein>
    <recommendedName>
        <fullName evidence="1">HNH nuclease domain-containing protein</fullName>
    </recommendedName>
</protein>
<evidence type="ECO:0000259" key="1">
    <source>
        <dbReference type="SMART" id="SM00507"/>
    </source>
</evidence>
<dbReference type="RefSeq" id="XP_005833443.1">
    <property type="nucleotide sequence ID" value="XM_005833386.1"/>
</dbReference>
<dbReference type="KEGG" id="gtt:GUITHDRAFT_152362"/>
<dbReference type="GeneID" id="17303143"/>
<dbReference type="GO" id="GO:0004519">
    <property type="term" value="F:endonuclease activity"/>
    <property type="evidence" value="ECO:0007669"/>
    <property type="project" value="InterPro"/>
</dbReference>
<dbReference type="PANTHER" id="PTHR33877">
    <property type="entry name" value="SLL1193 PROTEIN"/>
    <property type="match status" value="1"/>
</dbReference>
<sequence length="128" mass="14500">MPVPSVIMLQQFVKLDFKPNSKRKLSLLRPSRGSIFARDNNTCQYCGSPATTLDHIVPKSKGGQHSWENLVAACSSCNKKKGSRLLSDMRDDKFKLMDKPKHPGPWNIMRLRLLAQAPKDGSWLRFFG</sequence>
<keyword evidence="4" id="KW-1185">Reference proteome</keyword>
<dbReference type="EnsemblProtists" id="EKX46463">
    <property type="protein sequence ID" value="EKX46463"/>
    <property type="gene ID" value="GUITHDRAFT_152362"/>
</dbReference>
<dbReference type="InterPro" id="IPR052892">
    <property type="entry name" value="NA-targeting_endonuclease"/>
</dbReference>
<dbReference type="PaxDb" id="55529-EKX46463"/>
<evidence type="ECO:0000313" key="4">
    <source>
        <dbReference type="Proteomes" id="UP000011087"/>
    </source>
</evidence>
<dbReference type="SMART" id="SM00507">
    <property type="entry name" value="HNHc"/>
    <property type="match status" value="1"/>
</dbReference>
<name>L1JD52_GUITC</name>